<evidence type="ECO:0000313" key="2">
    <source>
        <dbReference type="EMBL" id="GAA4481077.1"/>
    </source>
</evidence>
<proteinExistence type="predicted"/>
<feature type="region of interest" description="Disordered" evidence="1">
    <location>
        <begin position="39"/>
        <end position="61"/>
    </location>
</feature>
<protein>
    <submittedName>
        <fullName evidence="2">Uncharacterized protein</fullName>
    </submittedName>
</protein>
<name>A0ABP8P663_9MICO</name>
<feature type="compositionally biased region" description="Basic and acidic residues" evidence="1">
    <location>
        <begin position="51"/>
        <end position="61"/>
    </location>
</feature>
<evidence type="ECO:0000256" key="1">
    <source>
        <dbReference type="SAM" id="MobiDB-lite"/>
    </source>
</evidence>
<accession>A0ABP8P663</accession>
<keyword evidence="3" id="KW-1185">Reference proteome</keyword>
<evidence type="ECO:0000313" key="3">
    <source>
        <dbReference type="Proteomes" id="UP001500731"/>
    </source>
</evidence>
<reference evidence="3" key="1">
    <citation type="journal article" date="2019" name="Int. J. Syst. Evol. Microbiol.">
        <title>The Global Catalogue of Microorganisms (GCM) 10K type strain sequencing project: providing services to taxonomists for standard genome sequencing and annotation.</title>
        <authorList>
            <consortium name="The Broad Institute Genomics Platform"/>
            <consortium name="The Broad Institute Genome Sequencing Center for Infectious Disease"/>
            <person name="Wu L."/>
            <person name="Ma J."/>
        </authorList>
    </citation>
    <scope>NUCLEOTIDE SEQUENCE [LARGE SCALE GENOMIC DNA]</scope>
    <source>
        <strain evidence="3">JCM 17839</strain>
    </source>
</reference>
<comment type="caution">
    <text evidence="2">The sequence shown here is derived from an EMBL/GenBank/DDBJ whole genome shotgun (WGS) entry which is preliminary data.</text>
</comment>
<gene>
    <name evidence="2" type="ORF">GCM10023171_08940</name>
</gene>
<dbReference type="Proteomes" id="UP001500731">
    <property type="component" value="Unassembled WGS sequence"/>
</dbReference>
<sequence>MARVYERIGPSLARPEMGGLTLASLNRLRKQTIQGVCSAADHNAESLPDGGGERSGHGRDQ</sequence>
<organism evidence="2 3">
    <name type="scientific">Microbacterium panaciterrae</name>
    <dbReference type="NCBI Taxonomy" id="985759"/>
    <lineage>
        <taxon>Bacteria</taxon>
        <taxon>Bacillati</taxon>
        <taxon>Actinomycetota</taxon>
        <taxon>Actinomycetes</taxon>
        <taxon>Micrococcales</taxon>
        <taxon>Microbacteriaceae</taxon>
        <taxon>Microbacterium</taxon>
    </lineage>
</organism>
<dbReference type="EMBL" id="BAABGP010000005">
    <property type="protein sequence ID" value="GAA4481077.1"/>
    <property type="molecule type" value="Genomic_DNA"/>
</dbReference>